<dbReference type="Gene3D" id="3.30.420.10">
    <property type="entry name" value="Ribonuclease H-like superfamily/Ribonuclease H"/>
    <property type="match status" value="1"/>
</dbReference>
<evidence type="ECO:0000313" key="1">
    <source>
        <dbReference type="EMBL" id="KOC60246.1"/>
    </source>
</evidence>
<sequence length="73" mass="8490">WEVLSHSAYFPYAIPSNYHLFRLMQHNVTGQHLRNLDEVRNWVDNYEGYSTSKGTKSSSLEDIQIKSTILSES</sequence>
<evidence type="ECO:0008006" key="3">
    <source>
        <dbReference type="Google" id="ProtNLM"/>
    </source>
</evidence>
<protein>
    <recommendedName>
        <fullName evidence="3">Mariner Mos1 transposase</fullName>
    </recommendedName>
</protein>
<gene>
    <name evidence="1" type="ORF">WH47_09020</name>
</gene>
<dbReference type="InterPro" id="IPR036397">
    <property type="entry name" value="RNaseH_sf"/>
</dbReference>
<dbReference type="AlphaFoldDB" id="A0A0L7QP18"/>
<reference evidence="1 2" key="1">
    <citation type="submission" date="2015-07" db="EMBL/GenBank/DDBJ databases">
        <title>The genome of Habropoda laboriosa.</title>
        <authorList>
            <person name="Pan H."/>
            <person name="Kapheim K."/>
        </authorList>
    </citation>
    <scope>NUCLEOTIDE SEQUENCE [LARGE SCALE GENOMIC DNA]</scope>
    <source>
        <strain evidence="1">0110345459</strain>
    </source>
</reference>
<proteinExistence type="predicted"/>
<evidence type="ECO:0000313" key="2">
    <source>
        <dbReference type="Proteomes" id="UP000053825"/>
    </source>
</evidence>
<accession>A0A0L7QP18</accession>
<dbReference type="Proteomes" id="UP000053825">
    <property type="component" value="Unassembled WGS sequence"/>
</dbReference>
<feature type="non-terminal residue" evidence="1">
    <location>
        <position position="1"/>
    </location>
</feature>
<name>A0A0L7QP18_9HYME</name>
<organism evidence="1 2">
    <name type="scientific">Habropoda laboriosa</name>
    <dbReference type="NCBI Taxonomy" id="597456"/>
    <lineage>
        <taxon>Eukaryota</taxon>
        <taxon>Metazoa</taxon>
        <taxon>Ecdysozoa</taxon>
        <taxon>Arthropoda</taxon>
        <taxon>Hexapoda</taxon>
        <taxon>Insecta</taxon>
        <taxon>Pterygota</taxon>
        <taxon>Neoptera</taxon>
        <taxon>Endopterygota</taxon>
        <taxon>Hymenoptera</taxon>
        <taxon>Apocrita</taxon>
        <taxon>Aculeata</taxon>
        <taxon>Apoidea</taxon>
        <taxon>Anthophila</taxon>
        <taxon>Apidae</taxon>
        <taxon>Habropoda</taxon>
    </lineage>
</organism>
<dbReference type="EMBL" id="KQ414849">
    <property type="protein sequence ID" value="KOC60246.1"/>
    <property type="molecule type" value="Genomic_DNA"/>
</dbReference>
<keyword evidence="2" id="KW-1185">Reference proteome</keyword>
<dbReference type="GO" id="GO:0003676">
    <property type="term" value="F:nucleic acid binding"/>
    <property type="evidence" value="ECO:0007669"/>
    <property type="project" value="InterPro"/>
</dbReference>